<dbReference type="Gene3D" id="3.40.390.10">
    <property type="entry name" value="Collagenase (Catalytic Domain)"/>
    <property type="match status" value="1"/>
</dbReference>
<dbReference type="OrthoDB" id="6385856at2"/>
<dbReference type="AlphaFoldDB" id="L0R6M2"/>
<keyword evidence="8" id="KW-1185">Reference proteome</keyword>
<keyword evidence="3" id="KW-0378">Hydrolase</keyword>
<keyword evidence="4" id="KW-0862">Zinc</keyword>
<reference evidence="7 8" key="3">
    <citation type="submission" date="2017-03" db="EMBL/GenBank/DDBJ databases">
        <authorList>
            <person name="Afonso C.L."/>
            <person name="Miller P.J."/>
            <person name="Scott M.A."/>
            <person name="Spackman E."/>
            <person name="Goraichik I."/>
            <person name="Dimitrov K.M."/>
            <person name="Suarez D.L."/>
            <person name="Swayne D.E."/>
        </authorList>
    </citation>
    <scope>NUCLEOTIDE SEQUENCE [LARGE SCALE GENOMIC DNA]</scope>
    <source>
        <strain evidence="7">PRJEB14757</strain>
    </source>
</reference>
<dbReference type="InterPro" id="IPR001818">
    <property type="entry name" value="Pept_M10_metallopeptidase"/>
</dbReference>
<dbReference type="SUPFAM" id="SSF55486">
    <property type="entry name" value="Metalloproteases ('zincins'), catalytic domain"/>
    <property type="match status" value="1"/>
</dbReference>
<dbReference type="GO" id="GO:0006508">
    <property type="term" value="P:proteolysis"/>
    <property type="evidence" value="ECO:0007669"/>
    <property type="project" value="UniProtKB-KW"/>
</dbReference>
<dbReference type="InterPro" id="IPR024079">
    <property type="entry name" value="MetalloPept_cat_dom_sf"/>
</dbReference>
<evidence type="ECO:0000256" key="4">
    <source>
        <dbReference type="ARBA" id="ARBA00022833"/>
    </source>
</evidence>
<dbReference type="Proteomes" id="UP000191931">
    <property type="component" value="Unassembled WGS sequence"/>
</dbReference>
<evidence type="ECO:0000313" key="6">
    <source>
        <dbReference type="EMBL" id="CCO06651.1"/>
    </source>
</evidence>
<keyword evidence="2" id="KW-0479">Metal-binding</keyword>
<evidence type="ECO:0000313" key="8">
    <source>
        <dbReference type="Proteomes" id="UP000191931"/>
    </source>
</evidence>
<dbReference type="GO" id="GO:0031012">
    <property type="term" value="C:extracellular matrix"/>
    <property type="evidence" value="ECO:0007669"/>
    <property type="project" value="InterPro"/>
</dbReference>
<name>L0R6M2_9BACT</name>
<dbReference type="RefSeq" id="WP_080798137.1">
    <property type="nucleotide sequence ID" value="NZ_LT828540.1"/>
</dbReference>
<dbReference type="STRING" id="1246637.MTBBW1_80040"/>
<dbReference type="EMBL" id="HF547348">
    <property type="protein sequence ID" value="CCO06651.1"/>
    <property type="molecule type" value="Genomic_DNA"/>
</dbReference>
<keyword evidence="1" id="KW-0645">Protease</keyword>
<evidence type="ECO:0000256" key="2">
    <source>
        <dbReference type="ARBA" id="ARBA00022723"/>
    </source>
</evidence>
<organism evidence="6">
    <name type="scientific">Desulfamplus magnetovallimortis</name>
    <dbReference type="NCBI Taxonomy" id="1246637"/>
    <lineage>
        <taxon>Bacteria</taxon>
        <taxon>Pseudomonadati</taxon>
        <taxon>Thermodesulfobacteriota</taxon>
        <taxon>Desulfobacteria</taxon>
        <taxon>Desulfobacterales</taxon>
        <taxon>Desulfobacteraceae</taxon>
        <taxon>Desulfamplus</taxon>
    </lineage>
</organism>
<gene>
    <name evidence="6" type="ORF">DEMABW1_80040</name>
    <name evidence="7" type="ORF">MTBBW1_80040</name>
</gene>
<sequence>MPFSFFRVNILFIVFFILSLPNMACTNSVNVPHKSYQKAMHNPKILELPVSVYLLDFAGEKKLNSRYSHGDVKRLFEEVNYIWLKWNIKWNIESIESITIGKERFKFPDNGFKKRREFRNAVARVIPDSMDKNRWRVYFVDQFPVNGSAVYIAEKRAVLYGELNKHGERHPVILAHEFGHSLGLQHVKFKNNLMYAGPGKDPERSQNLMPWQIKSAREQAILGPAWHELNKDEY</sequence>
<dbReference type="EMBL" id="FWEV01000325">
    <property type="protein sequence ID" value="SLM32702.1"/>
    <property type="molecule type" value="Genomic_DNA"/>
</dbReference>
<dbReference type="MEROPS" id="M10.039"/>
<reference evidence="6" key="1">
    <citation type="submission" date="2012-10" db="EMBL/GenBank/DDBJ databases">
        <authorList>
            <person name="Lefevre C."/>
        </authorList>
    </citation>
    <scope>NUCLEOTIDE SEQUENCE</scope>
    <source>
        <strain evidence="6">BW-1</strain>
    </source>
</reference>
<dbReference type="GO" id="GO:0004222">
    <property type="term" value="F:metalloendopeptidase activity"/>
    <property type="evidence" value="ECO:0007669"/>
    <property type="project" value="InterPro"/>
</dbReference>
<feature type="domain" description="Peptidase M10 metallopeptidase" evidence="5">
    <location>
        <begin position="164"/>
        <end position="196"/>
    </location>
</feature>
<evidence type="ECO:0000256" key="1">
    <source>
        <dbReference type="ARBA" id="ARBA00022670"/>
    </source>
</evidence>
<evidence type="ECO:0000259" key="5">
    <source>
        <dbReference type="Pfam" id="PF00413"/>
    </source>
</evidence>
<accession>L0R6M2</accession>
<reference evidence="6" key="2">
    <citation type="submission" date="2012-12" db="EMBL/GenBank/DDBJ databases">
        <title>Region harboring genes involved in magnetosome formation of Candidatus Desulfamplus magnetosmortis.</title>
        <authorList>
            <person name="Lefevre C.T."/>
            <person name="Bazylinski D.A."/>
        </authorList>
    </citation>
    <scope>NUCLEOTIDE SEQUENCE</scope>
    <source>
        <strain evidence="6">BW-1</strain>
    </source>
</reference>
<proteinExistence type="predicted"/>
<dbReference type="Pfam" id="PF00413">
    <property type="entry name" value="Peptidase_M10"/>
    <property type="match status" value="1"/>
</dbReference>
<dbReference type="GO" id="GO:0008270">
    <property type="term" value="F:zinc ion binding"/>
    <property type="evidence" value="ECO:0007669"/>
    <property type="project" value="InterPro"/>
</dbReference>
<evidence type="ECO:0000313" key="7">
    <source>
        <dbReference type="EMBL" id="SLM32702.1"/>
    </source>
</evidence>
<evidence type="ECO:0000256" key="3">
    <source>
        <dbReference type="ARBA" id="ARBA00022801"/>
    </source>
</evidence>
<protein>
    <submittedName>
        <fullName evidence="6">Putative peptidase M10, metallopeptidase</fullName>
    </submittedName>
</protein>